<dbReference type="Pfam" id="PF00535">
    <property type="entry name" value="Glycos_transf_2"/>
    <property type="match status" value="1"/>
</dbReference>
<accession>A0A1G2EGG2</accession>
<dbReference type="InterPro" id="IPR001173">
    <property type="entry name" value="Glyco_trans_2-like"/>
</dbReference>
<proteinExistence type="predicted"/>
<comment type="caution">
    <text evidence="2">The sequence shown here is derived from an EMBL/GenBank/DDBJ whole genome shotgun (WGS) entry which is preliminary data.</text>
</comment>
<dbReference type="Gene3D" id="3.90.550.10">
    <property type="entry name" value="Spore Coat Polysaccharide Biosynthesis Protein SpsA, Chain A"/>
    <property type="match status" value="1"/>
</dbReference>
<dbReference type="InterPro" id="IPR029044">
    <property type="entry name" value="Nucleotide-diphossugar_trans"/>
</dbReference>
<name>A0A1G2EGG2_9BACT</name>
<gene>
    <name evidence="2" type="ORF">A2896_01650</name>
</gene>
<dbReference type="Proteomes" id="UP000178647">
    <property type="component" value="Unassembled WGS sequence"/>
</dbReference>
<feature type="domain" description="Glycosyltransferase 2-like" evidence="1">
    <location>
        <begin position="5"/>
        <end position="164"/>
    </location>
</feature>
<dbReference type="CDD" id="cd04179">
    <property type="entry name" value="DPM_DPG-synthase_like"/>
    <property type="match status" value="1"/>
</dbReference>
<dbReference type="PANTHER" id="PTHR48090:SF7">
    <property type="entry name" value="RFBJ PROTEIN"/>
    <property type="match status" value="1"/>
</dbReference>
<dbReference type="STRING" id="1801672.A2896_01650"/>
<dbReference type="EMBL" id="MHMH01000003">
    <property type="protein sequence ID" value="OGZ24847.1"/>
    <property type="molecule type" value="Genomic_DNA"/>
</dbReference>
<dbReference type="InterPro" id="IPR050256">
    <property type="entry name" value="Glycosyltransferase_2"/>
</dbReference>
<dbReference type="SUPFAM" id="SSF53448">
    <property type="entry name" value="Nucleotide-diphospho-sugar transferases"/>
    <property type="match status" value="1"/>
</dbReference>
<evidence type="ECO:0000313" key="3">
    <source>
        <dbReference type="Proteomes" id="UP000178647"/>
    </source>
</evidence>
<sequence>MKKVSIVVPIYNERGTLLKIIDRIEKAETLGLKKEIILVDDGSTDGTRDILKTLEDKYEVFYHKKNQGKGGALRTGFQKATGDIILVQDADLEYDPKEYPLLLRPILEGKTDAVYGSRLLKSNPKFRQAYYWGGVLISWLTNILYGSRLTDVSTCYKAFRAPALKSLELKTNGFEFEVEVTIKALKKNYNILEVPIDYSPRTFAEGKKIRARDGLILIWHILKDKFN</sequence>
<organism evidence="2 3">
    <name type="scientific">Candidatus Nealsonbacteria bacterium RIFCSPLOWO2_01_FULL_43_32</name>
    <dbReference type="NCBI Taxonomy" id="1801672"/>
    <lineage>
        <taxon>Bacteria</taxon>
        <taxon>Candidatus Nealsoniibacteriota</taxon>
    </lineage>
</organism>
<dbReference type="PANTHER" id="PTHR48090">
    <property type="entry name" value="UNDECAPRENYL-PHOSPHATE 4-DEOXY-4-FORMAMIDO-L-ARABINOSE TRANSFERASE-RELATED"/>
    <property type="match status" value="1"/>
</dbReference>
<evidence type="ECO:0000313" key="2">
    <source>
        <dbReference type="EMBL" id="OGZ24847.1"/>
    </source>
</evidence>
<evidence type="ECO:0000259" key="1">
    <source>
        <dbReference type="Pfam" id="PF00535"/>
    </source>
</evidence>
<dbReference type="AlphaFoldDB" id="A0A1G2EGG2"/>
<reference evidence="2 3" key="1">
    <citation type="journal article" date="2016" name="Nat. Commun.">
        <title>Thousands of microbial genomes shed light on interconnected biogeochemical processes in an aquifer system.</title>
        <authorList>
            <person name="Anantharaman K."/>
            <person name="Brown C.T."/>
            <person name="Hug L.A."/>
            <person name="Sharon I."/>
            <person name="Castelle C.J."/>
            <person name="Probst A.J."/>
            <person name="Thomas B.C."/>
            <person name="Singh A."/>
            <person name="Wilkins M.J."/>
            <person name="Karaoz U."/>
            <person name="Brodie E.L."/>
            <person name="Williams K.H."/>
            <person name="Hubbard S.S."/>
            <person name="Banfield J.F."/>
        </authorList>
    </citation>
    <scope>NUCLEOTIDE SEQUENCE [LARGE SCALE GENOMIC DNA]</scope>
</reference>
<protein>
    <recommendedName>
        <fullName evidence="1">Glycosyltransferase 2-like domain-containing protein</fullName>
    </recommendedName>
</protein>